<protein>
    <submittedName>
        <fullName evidence="1">Uncharacterized protein</fullName>
    </submittedName>
</protein>
<dbReference type="InParanoid" id="D8LK10"/>
<proteinExistence type="predicted"/>
<evidence type="ECO:0000313" key="1">
    <source>
        <dbReference type="EMBL" id="CBN74479.1"/>
    </source>
</evidence>
<dbReference type="Proteomes" id="UP000002630">
    <property type="component" value="Linkage Group LG16"/>
</dbReference>
<dbReference type="AlphaFoldDB" id="D8LK10"/>
<dbReference type="OrthoDB" id="43944at2759"/>
<reference evidence="1 2" key="1">
    <citation type="journal article" date="2010" name="Nature">
        <title>The Ectocarpus genome and the independent evolution of multicellularity in brown algae.</title>
        <authorList>
            <person name="Cock J.M."/>
            <person name="Sterck L."/>
            <person name="Rouze P."/>
            <person name="Scornet D."/>
            <person name="Allen A.E."/>
            <person name="Amoutzias G."/>
            <person name="Anthouard V."/>
            <person name="Artiguenave F."/>
            <person name="Aury J.M."/>
            <person name="Badger J.H."/>
            <person name="Beszteri B."/>
            <person name="Billiau K."/>
            <person name="Bonnet E."/>
            <person name="Bothwell J.H."/>
            <person name="Bowler C."/>
            <person name="Boyen C."/>
            <person name="Brownlee C."/>
            <person name="Carrano C.J."/>
            <person name="Charrier B."/>
            <person name="Cho G.Y."/>
            <person name="Coelho S.M."/>
            <person name="Collen J."/>
            <person name="Corre E."/>
            <person name="Da Silva C."/>
            <person name="Delage L."/>
            <person name="Delaroque N."/>
            <person name="Dittami S.M."/>
            <person name="Doulbeau S."/>
            <person name="Elias M."/>
            <person name="Farnham G."/>
            <person name="Gachon C.M."/>
            <person name="Gschloessl B."/>
            <person name="Heesch S."/>
            <person name="Jabbari K."/>
            <person name="Jubin C."/>
            <person name="Kawai H."/>
            <person name="Kimura K."/>
            <person name="Kloareg B."/>
            <person name="Kupper F.C."/>
            <person name="Lang D."/>
            <person name="Le Bail A."/>
            <person name="Leblanc C."/>
            <person name="Lerouge P."/>
            <person name="Lohr M."/>
            <person name="Lopez P.J."/>
            <person name="Martens C."/>
            <person name="Maumus F."/>
            <person name="Michel G."/>
            <person name="Miranda-Saavedra D."/>
            <person name="Morales J."/>
            <person name="Moreau H."/>
            <person name="Motomura T."/>
            <person name="Nagasato C."/>
            <person name="Napoli C.A."/>
            <person name="Nelson D.R."/>
            <person name="Nyvall-Collen P."/>
            <person name="Peters A.F."/>
            <person name="Pommier C."/>
            <person name="Potin P."/>
            <person name="Poulain J."/>
            <person name="Quesneville H."/>
            <person name="Read B."/>
            <person name="Rensing S.A."/>
            <person name="Ritter A."/>
            <person name="Rousvoal S."/>
            <person name="Samanta M."/>
            <person name="Samson G."/>
            <person name="Schroeder D.C."/>
            <person name="Segurens B."/>
            <person name="Strittmatter M."/>
            <person name="Tonon T."/>
            <person name="Tregear J.W."/>
            <person name="Valentin K."/>
            <person name="von Dassow P."/>
            <person name="Yamagishi T."/>
            <person name="Van de Peer Y."/>
            <person name="Wincker P."/>
        </authorList>
    </citation>
    <scope>NUCLEOTIDE SEQUENCE [LARGE SCALE GENOMIC DNA]</scope>
    <source>
        <strain evidence="2">Ec32 / CCAP1310/4</strain>
    </source>
</reference>
<keyword evidence="2" id="KW-1185">Reference proteome</keyword>
<name>D8LK10_ECTSI</name>
<dbReference type="SUPFAM" id="SSF52540">
    <property type="entry name" value="P-loop containing nucleoside triphosphate hydrolases"/>
    <property type="match status" value="1"/>
</dbReference>
<accession>D8LK10</accession>
<gene>
    <name evidence="1" type="ORF">Esi_0028_0069</name>
</gene>
<dbReference type="STRING" id="2880.D8LK10"/>
<dbReference type="Gene3D" id="3.40.50.300">
    <property type="entry name" value="P-loop containing nucleotide triphosphate hydrolases"/>
    <property type="match status" value="1"/>
</dbReference>
<dbReference type="InterPro" id="IPR027417">
    <property type="entry name" value="P-loop_NTPase"/>
</dbReference>
<organism evidence="1 2">
    <name type="scientific">Ectocarpus siliculosus</name>
    <name type="common">Brown alga</name>
    <name type="synonym">Conferva siliculosa</name>
    <dbReference type="NCBI Taxonomy" id="2880"/>
    <lineage>
        <taxon>Eukaryota</taxon>
        <taxon>Sar</taxon>
        <taxon>Stramenopiles</taxon>
        <taxon>Ochrophyta</taxon>
        <taxon>PX clade</taxon>
        <taxon>Phaeophyceae</taxon>
        <taxon>Ectocarpales</taxon>
        <taxon>Ectocarpaceae</taxon>
        <taxon>Ectocarpus</taxon>
    </lineage>
</organism>
<dbReference type="OMA" id="EAWHERN"/>
<evidence type="ECO:0000313" key="2">
    <source>
        <dbReference type="Proteomes" id="UP000002630"/>
    </source>
</evidence>
<dbReference type="eggNOG" id="ENOG502RYKE">
    <property type="taxonomic scope" value="Eukaryota"/>
</dbReference>
<dbReference type="EMBL" id="FN648464">
    <property type="protein sequence ID" value="CBN74479.1"/>
    <property type="molecule type" value="Genomic_DNA"/>
</dbReference>
<sequence length="794" mass="88130">MTGIADALHNARAAVGLNAVESPEETCRTIPRPCSAWQQRQALVPNVEVRNTFEPGDVTATSPWALLLPITSFGIGEQDNAKCMRMLERFKGSLLSTTTADDRSAISICVAIDDGDPVYTKGKVVGFFNDCGLARVQVTMVHPGFFGNVCTIWNLLAAKAVEDCKADYLVLVGDDVELETPGWKGEIEASMRNVSEAAGLPLGMACVAFRDLTMPAFPSFPVIHRRHVEVFGAVLPPEFVNQGGDPFLFELYRRFGASAFADTASLKNLVGGKEEARYPKVGVRWQGAILTREIERFSRLVRPTGPRFRCLGVVVPTFRIAKVVAYPPWGVTANLCVSGRSGDIWFSPAYPKTGGGEDVDFCLKTRQKYGRDAIVAVPGAAATHPYWANPIRQVWGWARGDALCLSFHPHSTFYRAPDWAETIVLIWLVFGVANIWSVTQCLTASGVVGTVEFLEGLAHVYPGTTGAEPWSAVLLAPIPSMVQDVARLVTKLAQGNLYQLLLSFDWMDGTDGHKWRTASRVLHAAKISGNLLIGVSAALGYGLHCSLVVVAGLVMPFRWQTPGARRKATNQRAPARFVVLAWQRTGSNLLCGLLHNHSGVFMHNEIFHNRAIHTYHQDRLEKWEWTVARRDADPRRFISEVWARSDRPEQAIGFKLFPEHIYRDPETMASLLADATVKKIVLRRGNAVAAYVSQRRALLTGQFLQVQQPGNVSIRIDPDELQDHLANYESCYATYSRLLAGQAFHEKGYSPAQLILLQQPVRQNAKRRCKSIWTSSRTRKREENRKTRLQWQGP</sequence>
<dbReference type="EMBL" id="FN649741">
    <property type="protein sequence ID" value="CBN74479.1"/>
    <property type="molecule type" value="Genomic_DNA"/>
</dbReference>